<name>A0A167NFS5_9GAMM</name>
<keyword evidence="1" id="KW-0812">Transmembrane</keyword>
<proteinExistence type="predicted"/>
<evidence type="ECO:0000256" key="1">
    <source>
        <dbReference type="SAM" id="Phobius"/>
    </source>
</evidence>
<sequence>MQVESKKTFATGFVLNEAELRRIGDDILNQFEKLSEYNAPIISYKIKFKNGAIAKIASLEEVLSQENLGSSQIIRLSISYVAKNDTDEDVKVSVAFRNADQDDESGYTSMQYSILGNSRDWVFITSTLLEERLVRIKRFAPNQLGEGGSRRSPFRVFLPLIMTLLIVIPMAIFMEGSKNNENASIGMNLEAAYKAGDIENATEALIYIEKEREKHKLENKELSIDKAMPLLFGFGFLIALILIWQFFIRYYLVYVFNWGDYSGYFDKSESTRKFVLIVIVVGVLVSFVGGKLANIY</sequence>
<accession>A0A167NFS5</accession>
<comment type="caution">
    <text evidence="2">The sequence shown here is derived from an EMBL/GenBank/DDBJ whole genome shotgun (WGS) entry which is preliminary data.</text>
</comment>
<feature type="transmembrane region" description="Helical" evidence="1">
    <location>
        <begin position="274"/>
        <end position="293"/>
    </location>
</feature>
<evidence type="ECO:0000313" key="3">
    <source>
        <dbReference type="Proteomes" id="UP000076486"/>
    </source>
</evidence>
<dbReference type="PATRIC" id="fig|1365248.3.peg.93"/>
<dbReference type="EMBL" id="AUYC01000002">
    <property type="protein sequence ID" value="KZN68189.1"/>
    <property type="molecule type" value="Genomic_DNA"/>
</dbReference>
<keyword evidence="1" id="KW-1133">Transmembrane helix</keyword>
<dbReference type="AlphaFoldDB" id="A0A167NFS5"/>
<feature type="transmembrane region" description="Helical" evidence="1">
    <location>
        <begin position="230"/>
        <end position="253"/>
    </location>
</feature>
<feature type="transmembrane region" description="Helical" evidence="1">
    <location>
        <begin position="156"/>
        <end position="174"/>
    </location>
</feature>
<keyword evidence="1" id="KW-0472">Membrane</keyword>
<dbReference type="Proteomes" id="UP000076486">
    <property type="component" value="Unassembled WGS sequence"/>
</dbReference>
<dbReference type="RefSeq" id="WP_063366259.1">
    <property type="nucleotide sequence ID" value="NZ_AUYC01000002.1"/>
</dbReference>
<gene>
    <name evidence="2" type="ORF">N473_07130</name>
</gene>
<reference evidence="2 3" key="1">
    <citation type="submission" date="2013-07" db="EMBL/GenBank/DDBJ databases">
        <title>Comparative Genomic and Metabolomic Analysis of Twelve Strains of Pseudoalteromonas luteoviolacea.</title>
        <authorList>
            <person name="Vynne N.G."/>
            <person name="Mansson M."/>
            <person name="Gram L."/>
        </authorList>
    </citation>
    <scope>NUCLEOTIDE SEQUENCE [LARGE SCALE GENOMIC DNA]</scope>
    <source>
        <strain evidence="2 3">CPMOR-1</strain>
    </source>
</reference>
<organism evidence="2 3">
    <name type="scientific">Pseudoalteromonas luteoviolacea CPMOR-1</name>
    <dbReference type="NCBI Taxonomy" id="1365248"/>
    <lineage>
        <taxon>Bacteria</taxon>
        <taxon>Pseudomonadati</taxon>
        <taxon>Pseudomonadota</taxon>
        <taxon>Gammaproteobacteria</taxon>
        <taxon>Alteromonadales</taxon>
        <taxon>Pseudoalteromonadaceae</taxon>
        <taxon>Pseudoalteromonas</taxon>
    </lineage>
</organism>
<evidence type="ECO:0000313" key="2">
    <source>
        <dbReference type="EMBL" id="KZN68189.1"/>
    </source>
</evidence>
<protein>
    <submittedName>
        <fullName evidence="2">Uncharacterized protein</fullName>
    </submittedName>
</protein>